<accession>A0A8S0ZUK2</accession>
<evidence type="ECO:0000256" key="1">
    <source>
        <dbReference type="SAM" id="SignalP"/>
    </source>
</evidence>
<keyword evidence="1" id="KW-0732">Signal</keyword>
<sequence length="204" mass="23300">MKSTAFLLYICIFALLSPLQCGTSSSGADDRRWLVSLVDLVELDYVDHCEKRADASWNELLGQNKGLAMKLERDKSFGMFVCKQTTDIKSALTAHALAADDNVLRRKVTLLLQPGDTLLETEQWIRLVTFGDNALNKIRFATNYDCGTSSNCTLRELHYNLARQQDEDTLRRMKQSWERNLPDINDYLEHILPLLRNASKQNSK</sequence>
<reference evidence="2 3" key="1">
    <citation type="submission" date="2020-04" db="EMBL/GenBank/DDBJ databases">
        <authorList>
            <person name="Wallbank WR R."/>
            <person name="Pardo Diaz C."/>
            <person name="Kozak K."/>
            <person name="Martin S."/>
            <person name="Jiggins C."/>
            <person name="Moest M."/>
            <person name="Warren A I."/>
            <person name="Byers J.R.P. K."/>
            <person name="Montejo-Kovacevich G."/>
            <person name="Yen C E."/>
        </authorList>
    </citation>
    <scope>NUCLEOTIDE SEQUENCE [LARGE SCALE GENOMIC DNA]</scope>
</reference>
<keyword evidence="3" id="KW-1185">Reference proteome</keyword>
<protein>
    <submittedName>
        <fullName evidence="2">Uncharacterized protein</fullName>
    </submittedName>
</protein>
<evidence type="ECO:0000313" key="3">
    <source>
        <dbReference type="Proteomes" id="UP000494106"/>
    </source>
</evidence>
<dbReference type="OrthoDB" id="7361988at2759"/>
<feature type="signal peptide" evidence="1">
    <location>
        <begin position="1"/>
        <end position="21"/>
    </location>
</feature>
<dbReference type="AlphaFoldDB" id="A0A8S0ZUK2"/>
<dbReference type="Proteomes" id="UP000494106">
    <property type="component" value="Unassembled WGS sequence"/>
</dbReference>
<proteinExistence type="predicted"/>
<dbReference type="EMBL" id="CADEBC010000485">
    <property type="protein sequence ID" value="CAB3235930.1"/>
    <property type="molecule type" value="Genomic_DNA"/>
</dbReference>
<gene>
    <name evidence="2" type="ORF">APLA_LOCUS6359</name>
</gene>
<organism evidence="2 3">
    <name type="scientific">Arctia plantaginis</name>
    <name type="common">Wood tiger moth</name>
    <name type="synonym">Phalaena plantaginis</name>
    <dbReference type="NCBI Taxonomy" id="874455"/>
    <lineage>
        <taxon>Eukaryota</taxon>
        <taxon>Metazoa</taxon>
        <taxon>Ecdysozoa</taxon>
        <taxon>Arthropoda</taxon>
        <taxon>Hexapoda</taxon>
        <taxon>Insecta</taxon>
        <taxon>Pterygota</taxon>
        <taxon>Neoptera</taxon>
        <taxon>Endopterygota</taxon>
        <taxon>Lepidoptera</taxon>
        <taxon>Glossata</taxon>
        <taxon>Ditrysia</taxon>
        <taxon>Noctuoidea</taxon>
        <taxon>Erebidae</taxon>
        <taxon>Arctiinae</taxon>
        <taxon>Arctia</taxon>
    </lineage>
</organism>
<name>A0A8S0ZUK2_ARCPL</name>
<comment type="caution">
    <text evidence="2">The sequence shown here is derived from an EMBL/GenBank/DDBJ whole genome shotgun (WGS) entry which is preliminary data.</text>
</comment>
<evidence type="ECO:0000313" key="2">
    <source>
        <dbReference type="EMBL" id="CAB3235930.1"/>
    </source>
</evidence>
<feature type="chain" id="PRO_5035908511" evidence="1">
    <location>
        <begin position="22"/>
        <end position="204"/>
    </location>
</feature>